<accession>A0A5C6RNH8</accession>
<dbReference type="Pfam" id="PF12080">
    <property type="entry name" value="GldM_4th"/>
    <property type="match status" value="1"/>
</dbReference>
<evidence type="ECO:0000313" key="5">
    <source>
        <dbReference type="EMBL" id="TXB63911.1"/>
    </source>
</evidence>
<dbReference type="OrthoDB" id="1490890at2"/>
<evidence type="ECO:0000259" key="1">
    <source>
        <dbReference type="Pfam" id="PF12080"/>
    </source>
</evidence>
<evidence type="ECO:0000313" key="6">
    <source>
        <dbReference type="Proteomes" id="UP000321721"/>
    </source>
</evidence>
<reference evidence="5 6" key="1">
    <citation type="submission" date="2019-08" db="EMBL/GenBank/DDBJ databases">
        <title>Genome of Vicingus serpentipes NCIMB 15042.</title>
        <authorList>
            <person name="Bowman J.P."/>
        </authorList>
    </citation>
    <scope>NUCLEOTIDE SEQUENCE [LARGE SCALE GENOMIC DNA]</scope>
    <source>
        <strain evidence="5 6">NCIMB 15042</strain>
    </source>
</reference>
<feature type="domain" description="Gliding motility-associated protein GldM C-terminal" evidence="1">
    <location>
        <begin position="454"/>
        <end position="558"/>
    </location>
</feature>
<dbReference type="InterPro" id="IPR022719">
    <property type="entry name" value="Motility-assoc_prot_GldM_C"/>
</dbReference>
<feature type="domain" description="Gliding motility-associated protein GldM first immunoglobulin-like" evidence="3">
    <location>
        <begin position="242"/>
        <end position="370"/>
    </location>
</feature>
<name>A0A5C6RNH8_9FLAO</name>
<dbReference type="InterPro" id="IPR019859">
    <property type="entry name" value="Motility-assoc_prot_GldM"/>
</dbReference>
<comment type="caution">
    <text evidence="5">The sequence shown here is derived from an EMBL/GenBank/DDBJ whole genome shotgun (WGS) entry which is preliminary data.</text>
</comment>
<feature type="domain" description="Gliding motility-associated protein GldM N-terminal" evidence="2">
    <location>
        <begin position="32"/>
        <end position="237"/>
    </location>
</feature>
<proteinExistence type="predicted"/>
<dbReference type="Proteomes" id="UP000321721">
    <property type="component" value="Unassembled WGS sequence"/>
</dbReference>
<dbReference type="AlphaFoldDB" id="A0A5C6RNH8"/>
<dbReference type="RefSeq" id="WP_147101829.1">
    <property type="nucleotide sequence ID" value="NZ_VOOS01000006.1"/>
</dbReference>
<sequence length="559" mass="60744">MAGGKLPPRQKMIGLMYLVLLALLAMNVSKSILDSFLVINDGIESTKTTFAEKNAFYYEAFDRAANESPAAKGFADKAYKVKKLADDMDDHIKKLKSKIIELTDGIPKEVADTINVRNVSAKDNYDQPTFVMGIADPQKPTKVPGLEEFSGVVLREKMNAFETGALSVFEDKAIKEDIASKIAYLKTLPVKNSSGGEDPWEVGVFYHIPLAATITMLSKLQSDVRTAEAEVIAKLYENIDAGGVSFNKVDGFAYTKKAYVMDGDTFKAEIFTAAYDDRVEPEIFIGQVDSSLILKGETDENKIMQGTKKDSWEATSAGTDGWYKLEDIKGGKGYLAVKQGMGVHEWGGIIKVKTKKGPKVFPFANTFEVGKPSTTVAASAMNVFYMGIDNPVSVSAPMPNFKASAPGLKQGKGQGQYIMRPTKAGKVTINVTGTDESGKTVNLGKSEFRVKKIPNPTPYIAGKTGTCVMSKGDLGRGVIQAKMEGFEFDLKVAVGSFTLGTTSNGDYTEAKCVGNRLDSKAQSMVKKASRGQRFYLESMKVKMPDGSTRELANINIKII</sequence>
<dbReference type="InterPro" id="IPR022720">
    <property type="entry name" value="Motility-assoc_prot_GldM_N"/>
</dbReference>
<dbReference type="Pfam" id="PF12081">
    <property type="entry name" value="GldM_1st"/>
    <property type="match status" value="1"/>
</dbReference>
<gene>
    <name evidence="5" type="primary">gldM</name>
    <name evidence="5" type="ORF">FRY74_11695</name>
</gene>
<dbReference type="Pfam" id="PF21601">
    <property type="entry name" value="GldM_2nd"/>
    <property type="match status" value="1"/>
</dbReference>
<dbReference type="NCBIfam" id="TIGR03517">
    <property type="entry name" value="GldM_gliding"/>
    <property type="match status" value="1"/>
</dbReference>
<dbReference type="EMBL" id="VOOS01000006">
    <property type="protein sequence ID" value="TXB63911.1"/>
    <property type="molecule type" value="Genomic_DNA"/>
</dbReference>
<organism evidence="5 6">
    <name type="scientific">Vicingus serpentipes</name>
    <dbReference type="NCBI Taxonomy" id="1926625"/>
    <lineage>
        <taxon>Bacteria</taxon>
        <taxon>Pseudomonadati</taxon>
        <taxon>Bacteroidota</taxon>
        <taxon>Flavobacteriia</taxon>
        <taxon>Flavobacteriales</taxon>
        <taxon>Vicingaceae</taxon>
        <taxon>Vicingus</taxon>
    </lineage>
</organism>
<dbReference type="Pfam" id="PF21602">
    <property type="entry name" value="GldM_3rd"/>
    <property type="match status" value="1"/>
</dbReference>
<keyword evidence="6" id="KW-1185">Reference proteome</keyword>
<evidence type="ECO:0000259" key="4">
    <source>
        <dbReference type="Pfam" id="PF21602"/>
    </source>
</evidence>
<feature type="domain" description="Gliding motility-associated protein GldM second immunoglobulin-like" evidence="4">
    <location>
        <begin position="374"/>
        <end position="451"/>
    </location>
</feature>
<dbReference type="InterPro" id="IPR048405">
    <property type="entry name" value="GldM_Ig-like-1"/>
</dbReference>
<evidence type="ECO:0000259" key="2">
    <source>
        <dbReference type="Pfam" id="PF12081"/>
    </source>
</evidence>
<protein>
    <submittedName>
        <fullName evidence="5">Gliding motility protein GldM</fullName>
    </submittedName>
</protein>
<evidence type="ECO:0000259" key="3">
    <source>
        <dbReference type="Pfam" id="PF21601"/>
    </source>
</evidence>
<dbReference type="InterPro" id="IPR048406">
    <property type="entry name" value="GldM_Ig-like-2"/>
</dbReference>